<accession>A0A5J6VKW5</accession>
<keyword evidence="2" id="KW-0472">Membrane</keyword>
<organism evidence="3">
    <name type="scientific">Megaviridae environmental sample</name>
    <dbReference type="NCBI Taxonomy" id="1737588"/>
    <lineage>
        <taxon>Viruses</taxon>
        <taxon>Varidnaviria</taxon>
        <taxon>Bamfordvirae</taxon>
        <taxon>Nucleocytoviricota</taxon>
        <taxon>Megaviricetes</taxon>
        <taxon>Imitervirales</taxon>
        <taxon>Mimiviridae</taxon>
        <taxon>environmental samples</taxon>
    </lineage>
</organism>
<dbReference type="EMBL" id="MN448289">
    <property type="protein sequence ID" value="QFG74509.1"/>
    <property type="molecule type" value="Genomic_DNA"/>
</dbReference>
<keyword evidence="1" id="KW-0175">Coiled coil</keyword>
<protein>
    <submittedName>
        <fullName evidence="3">Uncharacterized protein</fullName>
    </submittedName>
</protein>
<sequence length="199" mass="23382">MEETGKFNINLYTSNKDQIENSSNGSQEYIILMNEELSNANRNLALELRTIQDQLDIIEEDLGKQETKTVYMRGILKNIFGLNTMEKNLNHQHKKIIVLQGNHIDKLQDLFRHWLICIYLLYFLMFMANLITFSVAFNLLLFTFLIVQGTTFCTFKQFNIGAILHTNFTEKLKYVKELRTSITNIEKNNDHINEYIDCI</sequence>
<proteinExistence type="predicted"/>
<feature type="coiled-coil region" evidence="1">
    <location>
        <begin position="34"/>
        <end position="68"/>
    </location>
</feature>
<feature type="transmembrane region" description="Helical" evidence="2">
    <location>
        <begin position="114"/>
        <end position="147"/>
    </location>
</feature>
<reference evidence="3" key="1">
    <citation type="journal article" date="2019" name="Philos. Trans. R. Soc. Lond., B, Biol. Sci.">
        <title>Targeted metagenomic recovery of four divergent viruses reveals shared and distinctive characteristics of giant viruses of marine eukaryotes.</title>
        <authorList>
            <person name="Needham D.M."/>
            <person name="Poirier C."/>
            <person name="Hehenberger E."/>
            <person name="Jimenez V."/>
            <person name="Swalwell J.E."/>
            <person name="Santoro A.E."/>
            <person name="Worden A.Z."/>
        </authorList>
    </citation>
    <scope>NUCLEOTIDE SEQUENCE</scope>
    <source>
        <strain evidence="3">MPacV-611</strain>
    </source>
</reference>
<evidence type="ECO:0000313" key="3">
    <source>
        <dbReference type="EMBL" id="QFG74509.1"/>
    </source>
</evidence>
<keyword evidence="2" id="KW-0812">Transmembrane</keyword>
<name>A0A5J6VKW5_9VIRU</name>
<evidence type="ECO:0000256" key="1">
    <source>
        <dbReference type="SAM" id="Coils"/>
    </source>
</evidence>
<keyword evidence="2" id="KW-1133">Transmembrane helix</keyword>
<evidence type="ECO:0000256" key="2">
    <source>
        <dbReference type="SAM" id="Phobius"/>
    </source>
</evidence>